<protein>
    <recommendedName>
        <fullName evidence="4">FAR1 domain-containing protein</fullName>
    </recommendedName>
</protein>
<feature type="region of interest" description="Disordered" evidence="1">
    <location>
        <begin position="391"/>
        <end position="452"/>
    </location>
</feature>
<feature type="compositionally biased region" description="Low complexity" evidence="1">
    <location>
        <begin position="265"/>
        <end position="283"/>
    </location>
</feature>
<accession>A0A8H7SDX6</accession>
<feature type="compositionally biased region" description="Polar residues" evidence="1">
    <location>
        <begin position="558"/>
        <end position="593"/>
    </location>
</feature>
<reference evidence="2 3" key="1">
    <citation type="submission" date="2020-12" db="EMBL/GenBank/DDBJ databases">
        <title>Metabolic potential, ecology and presence of endohyphal bacteria is reflected in genomic diversity of Mucoromycotina.</title>
        <authorList>
            <person name="Muszewska A."/>
            <person name="Okrasinska A."/>
            <person name="Steczkiewicz K."/>
            <person name="Drgas O."/>
            <person name="Orlowska M."/>
            <person name="Perlinska-Lenart U."/>
            <person name="Aleksandrzak-Piekarczyk T."/>
            <person name="Szatraj K."/>
            <person name="Zielenkiewicz U."/>
            <person name="Pilsyk S."/>
            <person name="Malc E."/>
            <person name="Mieczkowski P."/>
            <person name="Kruszewska J.S."/>
            <person name="Biernat P."/>
            <person name="Pawlowska J."/>
        </authorList>
    </citation>
    <scope>NUCLEOTIDE SEQUENCE [LARGE SCALE GENOMIC DNA]</scope>
    <source>
        <strain evidence="2 3">CBS 142.35</strain>
    </source>
</reference>
<feature type="region of interest" description="Disordered" evidence="1">
    <location>
        <begin position="635"/>
        <end position="714"/>
    </location>
</feature>
<evidence type="ECO:0000256" key="1">
    <source>
        <dbReference type="SAM" id="MobiDB-lite"/>
    </source>
</evidence>
<dbReference type="Proteomes" id="UP000646827">
    <property type="component" value="Unassembled WGS sequence"/>
</dbReference>
<proteinExistence type="predicted"/>
<feature type="region of interest" description="Disordered" evidence="1">
    <location>
        <begin position="260"/>
        <end position="341"/>
    </location>
</feature>
<feature type="compositionally biased region" description="Basic and acidic residues" evidence="1">
    <location>
        <begin position="704"/>
        <end position="714"/>
    </location>
</feature>
<feature type="compositionally biased region" description="Basic and acidic residues" evidence="1">
    <location>
        <begin position="662"/>
        <end position="675"/>
    </location>
</feature>
<sequence>MSNESTEALPESSTTAATADNNNIQGEPSSDGPLTPFYEQLLNVSFPDSVTAIEHCRDLCAQFGFTVKQEASTHRNIYVYCSREGLPDSLRNPKANPKRKRPSKRCDCRWRVVLYESNGHWEFRKSLNPDAAKHNHELMRPEDIDRNWPKKVIDLIYELARTNLPTSDIRSKVQQEFPNISWNERRFYNRLSEERQKIKHREAAVRARHLTEVWSRVCMAAAGNEELSGYVENEITKVLYQTCQMAKLDSNSLHSPMFAGEQQEEQQQQNESQSSSISEASSSNTPQLSRLGTIDMTPSPLATAGKKAPGGSNRGQRKGSQSKQKTSIAAGPTAITTATTFPTTTSAMTTASSIVSKPPDPPKGFTTVVIPQATYFVKIHSQRVANEIQLTRNPRRSRSISTSEEAISNSSDIMPPARKLSRRSTGTPNAYPGQQTIRPAPPHHHHHQSSSPDINVINRMQHSSIPTSVQHQQQHTEQQRSSMLDAQHQQQSSTNFVYHTGYDNQGIPIQSTIPGYEFHRFHQSYNMSPTTPQGSQQGTGGFAPPPQPPPSGQEQTHDNTMQPSLQSFNPSNSVVRTTNEPTIHPALQSNPVTTHRPPPTATMRRDSAQGMYPSLVSAPGVYQLAAAAAVVTSREEEMRQQQQQQQQQQESSPQQQNQQEVIDSRDRNIYLHQHSEQQQQQQQQNNPIIASYQASHAPDTPMPGREHHDSESSH</sequence>
<feature type="region of interest" description="Disordered" evidence="1">
    <location>
        <begin position="524"/>
        <end position="606"/>
    </location>
</feature>
<feature type="compositionally biased region" description="Polar residues" evidence="1">
    <location>
        <begin position="399"/>
        <end position="412"/>
    </location>
</feature>
<feature type="region of interest" description="Disordered" evidence="1">
    <location>
        <begin position="465"/>
        <end position="492"/>
    </location>
</feature>
<feature type="region of interest" description="Disordered" evidence="1">
    <location>
        <begin position="1"/>
        <end position="33"/>
    </location>
</feature>
<organism evidence="2 3">
    <name type="scientific">Circinella minor</name>
    <dbReference type="NCBI Taxonomy" id="1195481"/>
    <lineage>
        <taxon>Eukaryota</taxon>
        <taxon>Fungi</taxon>
        <taxon>Fungi incertae sedis</taxon>
        <taxon>Mucoromycota</taxon>
        <taxon>Mucoromycotina</taxon>
        <taxon>Mucoromycetes</taxon>
        <taxon>Mucorales</taxon>
        <taxon>Lichtheimiaceae</taxon>
        <taxon>Circinella</taxon>
    </lineage>
</organism>
<dbReference type="AlphaFoldDB" id="A0A8H7SDX6"/>
<feature type="compositionally biased region" description="Polar residues" evidence="1">
    <location>
        <begin position="423"/>
        <end position="437"/>
    </location>
</feature>
<name>A0A8H7SDX6_9FUNG</name>
<feature type="compositionally biased region" description="Polar residues" evidence="1">
    <location>
        <begin position="685"/>
        <end position="694"/>
    </location>
</feature>
<feature type="compositionally biased region" description="Low complexity" evidence="1">
    <location>
        <begin position="640"/>
        <end position="660"/>
    </location>
</feature>
<comment type="caution">
    <text evidence="2">The sequence shown here is derived from an EMBL/GenBank/DDBJ whole genome shotgun (WGS) entry which is preliminary data.</text>
</comment>
<evidence type="ECO:0000313" key="3">
    <source>
        <dbReference type="Proteomes" id="UP000646827"/>
    </source>
</evidence>
<feature type="compositionally biased region" description="Polar residues" evidence="1">
    <location>
        <begin position="1"/>
        <end position="28"/>
    </location>
</feature>
<keyword evidence="3" id="KW-1185">Reference proteome</keyword>
<dbReference type="OrthoDB" id="5573160at2759"/>
<evidence type="ECO:0000313" key="2">
    <source>
        <dbReference type="EMBL" id="KAG2226422.1"/>
    </source>
</evidence>
<dbReference type="EMBL" id="JAEPRB010000017">
    <property type="protein sequence ID" value="KAG2226422.1"/>
    <property type="molecule type" value="Genomic_DNA"/>
</dbReference>
<gene>
    <name evidence="2" type="ORF">INT45_000590</name>
</gene>
<evidence type="ECO:0008006" key="4">
    <source>
        <dbReference type="Google" id="ProtNLM"/>
    </source>
</evidence>
<feature type="compositionally biased region" description="Polar residues" evidence="1">
    <location>
        <begin position="480"/>
        <end position="492"/>
    </location>
</feature>
<feature type="compositionally biased region" description="Low complexity" evidence="1">
    <location>
        <begin position="326"/>
        <end position="341"/>
    </location>
</feature>